<keyword evidence="2" id="KW-0812">Transmembrane</keyword>
<dbReference type="Proteomes" id="UP000198866">
    <property type="component" value="Unassembled WGS sequence"/>
</dbReference>
<keyword evidence="4" id="KW-1185">Reference proteome</keyword>
<reference evidence="4" key="1">
    <citation type="submission" date="2016-10" db="EMBL/GenBank/DDBJ databases">
        <authorList>
            <person name="Varghese N."/>
            <person name="Submissions S."/>
        </authorList>
    </citation>
    <scope>NUCLEOTIDE SEQUENCE [LARGE SCALE GENOMIC DNA]</scope>
    <source>
        <strain evidence="4">LMG 26031</strain>
    </source>
</reference>
<evidence type="ECO:0000313" key="3">
    <source>
        <dbReference type="EMBL" id="SEK13525.1"/>
    </source>
</evidence>
<accession>A0A1H7ES03</accession>
<sequence>MPTVWLLICTMAAGWQKIFDANPKVGFLAHAAKLGEAADAGKIVAPAKSLAQMHRIMFNDYVDAALAGVFIFVVVSVVVYGALAVLRARRDDRPTVSETPFEILPAGQRASGTR</sequence>
<protein>
    <submittedName>
        <fullName evidence="3">Carbon starvation protein</fullName>
    </submittedName>
</protein>
<keyword evidence="2" id="KW-1133">Transmembrane helix</keyword>
<evidence type="ECO:0000256" key="2">
    <source>
        <dbReference type="SAM" id="Phobius"/>
    </source>
</evidence>
<feature type="transmembrane region" description="Helical" evidence="2">
    <location>
        <begin position="64"/>
        <end position="86"/>
    </location>
</feature>
<dbReference type="STRING" id="667676.SAMN05192539_107013"/>
<evidence type="ECO:0000256" key="1">
    <source>
        <dbReference type="SAM" id="MobiDB-lite"/>
    </source>
</evidence>
<evidence type="ECO:0000313" key="4">
    <source>
        <dbReference type="Proteomes" id="UP000198866"/>
    </source>
</evidence>
<dbReference type="AlphaFoldDB" id="A0A1H7ES03"/>
<proteinExistence type="predicted"/>
<organism evidence="3 4">
    <name type="scientific">Paraburkholderia diazotrophica</name>
    <dbReference type="NCBI Taxonomy" id="667676"/>
    <lineage>
        <taxon>Bacteria</taxon>
        <taxon>Pseudomonadati</taxon>
        <taxon>Pseudomonadota</taxon>
        <taxon>Betaproteobacteria</taxon>
        <taxon>Burkholderiales</taxon>
        <taxon>Burkholderiaceae</taxon>
        <taxon>Paraburkholderia</taxon>
    </lineage>
</organism>
<dbReference type="EMBL" id="FNYE01000070">
    <property type="protein sequence ID" value="SEK13525.1"/>
    <property type="molecule type" value="Genomic_DNA"/>
</dbReference>
<name>A0A1H7ES03_9BURK</name>
<keyword evidence="2" id="KW-0472">Membrane</keyword>
<feature type="region of interest" description="Disordered" evidence="1">
    <location>
        <begin position="93"/>
        <end position="114"/>
    </location>
</feature>
<gene>
    <name evidence="3" type="ORF">SAMN05192539_107013</name>
</gene>